<sequence>MAFLTENNIQIDIKEYLSVPFETNEISNLLQALGFLSALDMVRTKGSEFAGSGLTLTSSNSDIIEAIMLFPKLLERPILTNGKHAAIGRPLENIKELVGLQLKG</sequence>
<comment type="caution">
    <text evidence="3">The sequence shown here is derived from an EMBL/GenBank/DDBJ whole genome shotgun (WGS) entry which is preliminary data.</text>
</comment>
<dbReference type="Gene3D" id="3.40.30.10">
    <property type="entry name" value="Glutaredoxin"/>
    <property type="match status" value="1"/>
</dbReference>
<dbReference type="EMBL" id="BAEQ01000043">
    <property type="protein sequence ID" value="GAC29351.1"/>
    <property type="molecule type" value="Genomic_DNA"/>
</dbReference>
<dbReference type="Proteomes" id="UP000006251">
    <property type="component" value="Unassembled WGS sequence"/>
</dbReference>
<organism evidence="3 4">
    <name type="scientific">Brumicola pallidula DSM 14239 = ACAM 615</name>
    <dbReference type="NCBI Taxonomy" id="1121922"/>
    <lineage>
        <taxon>Bacteria</taxon>
        <taxon>Pseudomonadati</taxon>
        <taxon>Pseudomonadota</taxon>
        <taxon>Gammaproteobacteria</taxon>
        <taxon>Alteromonadales</taxon>
        <taxon>Alteromonadaceae</taxon>
        <taxon>Brumicola</taxon>
    </lineage>
</organism>
<evidence type="ECO:0000313" key="4">
    <source>
        <dbReference type="Proteomes" id="UP000006251"/>
    </source>
</evidence>
<dbReference type="Pfam" id="PF03960">
    <property type="entry name" value="ArsC"/>
    <property type="match status" value="1"/>
</dbReference>
<gene>
    <name evidence="3" type="ORF">GPAL_2494</name>
</gene>
<reference evidence="4" key="1">
    <citation type="journal article" date="2014" name="Environ. Microbiol.">
        <title>Comparative genomics of the marine bacterial genus Glaciecola reveals the high degree of genomic diversity and genomic characteristic for cold adaptation.</title>
        <authorList>
            <person name="Qin Q.L."/>
            <person name="Xie B.B."/>
            <person name="Yu Y."/>
            <person name="Shu Y.L."/>
            <person name="Rong J.C."/>
            <person name="Zhang Y.J."/>
            <person name="Zhao D.L."/>
            <person name="Chen X.L."/>
            <person name="Zhang X.Y."/>
            <person name="Chen B."/>
            <person name="Zhou B.C."/>
            <person name="Zhang Y.Z."/>
        </authorList>
    </citation>
    <scope>NUCLEOTIDE SEQUENCE [LARGE SCALE GENOMIC DNA]</scope>
    <source>
        <strain evidence="4">ACAM 615</strain>
    </source>
</reference>
<accession>K6YZJ7</accession>
<dbReference type="InterPro" id="IPR006660">
    <property type="entry name" value="Arsenate_reductase-like"/>
</dbReference>
<evidence type="ECO:0000256" key="1">
    <source>
        <dbReference type="ARBA" id="ARBA00007198"/>
    </source>
</evidence>
<dbReference type="PROSITE" id="PS51353">
    <property type="entry name" value="ARSC"/>
    <property type="match status" value="1"/>
</dbReference>
<comment type="similarity">
    <text evidence="1 2">Belongs to the ArsC family.</text>
</comment>
<proteinExistence type="inferred from homology"/>
<evidence type="ECO:0000256" key="2">
    <source>
        <dbReference type="PROSITE-ProRule" id="PRU01282"/>
    </source>
</evidence>
<name>K6YZJ7_9ALTE</name>
<dbReference type="STRING" id="1121922.GCA_000428905_03111"/>
<protein>
    <recommendedName>
        <fullName evidence="5">Arsenate reductase</fullName>
    </recommendedName>
</protein>
<keyword evidence="4" id="KW-1185">Reference proteome</keyword>
<dbReference type="InterPro" id="IPR036249">
    <property type="entry name" value="Thioredoxin-like_sf"/>
</dbReference>
<dbReference type="PANTHER" id="PTHR30041">
    <property type="entry name" value="ARSENATE REDUCTASE"/>
    <property type="match status" value="1"/>
</dbReference>
<dbReference type="PANTHER" id="PTHR30041:SF4">
    <property type="entry name" value="ARSENATE REDUCTASE"/>
    <property type="match status" value="1"/>
</dbReference>
<evidence type="ECO:0008006" key="5">
    <source>
        <dbReference type="Google" id="ProtNLM"/>
    </source>
</evidence>
<dbReference type="SUPFAM" id="SSF52833">
    <property type="entry name" value="Thioredoxin-like"/>
    <property type="match status" value="1"/>
</dbReference>
<evidence type="ECO:0000313" key="3">
    <source>
        <dbReference type="EMBL" id="GAC29351.1"/>
    </source>
</evidence>
<dbReference type="AlphaFoldDB" id="K6YZJ7"/>